<sequence length="152" mass="17740">MNTSTPLDTLIELAREARDQAAQMLASERRNQNQLNEQLTLLNNYRLEYASRLQELLHSGIEPATLHNYQQFLSSLDASIARAYQAINQQQQRVISSQKNWQQQQRKLSSYTTLNNRRADEATRQMLRNEQRQNDELTTNAFARKSKRGFTP</sequence>
<dbReference type="InterPro" id="IPR052570">
    <property type="entry name" value="FliJ"/>
</dbReference>
<dbReference type="PIRSF" id="PIRSF019404">
    <property type="entry name" value="FliJ"/>
    <property type="match status" value="1"/>
</dbReference>
<keyword evidence="13" id="KW-0969">Cilium</keyword>
<dbReference type="NCBIfam" id="TIGR02473">
    <property type="entry name" value="flagell_FliJ"/>
    <property type="match status" value="1"/>
</dbReference>
<dbReference type="Proteomes" id="UP001294570">
    <property type="component" value="Unassembled WGS sequence"/>
</dbReference>
<comment type="similarity">
    <text evidence="2">Belongs to the FliJ family.</text>
</comment>
<accession>A0ABU5GRR4</accession>
<evidence type="ECO:0000256" key="12">
    <source>
        <dbReference type="SAM" id="MobiDB-lite"/>
    </source>
</evidence>
<keyword evidence="14" id="KW-1185">Reference proteome</keyword>
<keyword evidence="6" id="KW-0145">Chemotaxis</keyword>
<evidence type="ECO:0000313" key="13">
    <source>
        <dbReference type="EMBL" id="MDY7219683.1"/>
    </source>
</evidence>
<name>A0ABU5GRR4_9GAMM</name>
<evidence type="ECO:0000256" key="7">
    <source>
        <dbReference type="ARBA" id="ARBA00022795"/>
    </source>
</evidence>
<evidence type="ECO:0000313" key="14">
    <source>
        <dbReference type="Proteomes" id="UP001294570"/>
    </source>
</evidence>
<keyword evidence="13" id="KW-0282">Flagellum</keyword>
<keyword evidence="11" id="KW-0175">Coiled coil</keyword>
<dbReference type="InterPro" id="IPR018006">
    <property type="entry name" value="Flag_FliJ_proteobac"/>
</dbReference>
<evidence type="ECO:0000256" key="6">
    <source>
        <dbReference type="ARBA" id="ARBA00022500"/>
    </source>
</evidence>
<protein>
    <recommendedName>
        <fullName evidence="3">Flagellar FliJ protein</fullName>
    </recommendedName>
</protein>
<evidence type="ECO:0000256" key="1">
    <source>
        <dbReference type="ARBA" id="ARBA00004413"/>
    </source>
</evidence>
<dbReference type="Pfam" id="PF02050">
    <property type="entry name" value="FliJ"/>
    <property type="match status" value="1"/>
</dbReference>
<keyword evidence="13" id="KW-0966">Cell projection</keyword>
<evidence type="ECO:0000256" key="8">
    <source>
        <dbReference type="ARBA" id="ARBA00022927"/>
    </source>
</evidence>
<evidence type="ECO:0000256" key="11">
    <source>
        <dbReference type="SAM" id="Coils"/>
    </source>
</evidence>
<dbReference type="RefSeq" id="WP_321553773.1">
    <property type="nucleotide sequence ID" value="NZ_JAXIVU010000011.1"/>
</dbReference>
<dbReference type="PANTHER" id="PTHR38786:SF1">
    <property type="entry name" value="FLAGELLAR FLIJ PROTEIN"/>
    <property type="match status" value="1"/>
</dbReference>
<comment type="caution">
    <text evidence="13">The sequence shown here is derived from an EMBL/GenBank/DDBJ whole genome shotgun (WGS) entry which is preliminary data.</text>
</comment>
<proteinExistence type="inferred from homology"/>
<evidence type="ECO:0000256" key="2">
    <source>
        <dbReference type="ARBA" id="ARBA00010004"/>
    </source>
</evidence>
<keyword evidence="8" id="KW-0653">Protein transport</keyword>
<evidence type="ECO:0000256" key="3">
    <source>
        <dbReference type="ARBA" id="ARBA00020392"/>
    </source>
</evidence>
<evidence type="ECO:0000256" key="9">
    <source>
        <dbReference type="ARBA" id="ARBA00023136"/>
    </source>
</evidence>
<evidence type="ECO:0000256" key="5">
    <source>
        <dbReference type="ARBA" id="ARBA00022475"/>
    </source>
</evidence>
<keyword evidence="9" id="KW-0472">Membrane</keyword>
<dbReference type="Gene3D" id="1.10.287.1700">
    <property type="match status" value="1"/>
</dbReference>
<feature type="region of interest" description="Disordered" evidence="12">
    <location>
        <begin position="130"/>
        <end position="152"/>
    </location>
</feature>
<dbReference type="PRINTS" id="PR01004">
    <property type="entry name" value="FLGFLIJ"/>
</dbReference>
<gene>
    <name evidence="13" type="primary">fliJ</name>
    <name evidence="13" type="ORF">TOI97_08920</name>
</gene>
<feature type="coiled-coil region" evidence="11">
    <location>
        <begin position="11"/>
        <end position="38"/>
    </location>
</feature>
<dbReference type="PANTHER" id="PTHR38786">
    <property type="entry name" value="FLAGELLAR FLIJ PROTEIN"/>
    <property type="match status" value="1"/>
</dbReference>
<comment type="subcellular location">
    <subcellularLocation>
        <location evidence="1">Cell membrane</location>
        <topology evidence="1">Peripheral membrane protein</topology>
        <orientation evidence="1">Cytoplasmic side</orientation>
    </subcellularLocation>
</comment>
<evidence type="ECO:0000256" key="4">
    <source>
        <dbReference type="ARBA" id="ARBA00022448"/>
    </source>
</evidence>
<dbReference type="EMBL" id="JAXIVU010000011">
    <property type="protein sequence ID" value="MDY7219683.1"/>
    <property type="molecule type" value="Genomic_DNA"/>
</dbReference>
<keyword evidence="10" id="KW-1006">Bacterial flagellum protein export</keyword>
<reference evidence="13 14" key="1">
    <citation type="submission" date="2023-12" db="EMBL/GenBank/DDBJ databases">
        <title>Denitrificimonas halotolerans sp. nov.,a novel species isolated from landfill leachate.</title>
        <authorList>
            <person name="Wang S."/>
        </authorList>
    </citation>
    <scope>NUCLEOTIDE SEQUENCE [LARGE SCALE GENOMIC DNA]</scope>
    <source>
        <strain evidence="13 14">JX-1</strain>
    </source>
</reference>
<organism evidence="13 14">
    <name type="scientific">Denitrificimonas halotolerans</name>
    <dbReference type="NCBI Taxonomy" id="3098930"/>
    <lineage>
        <taxon>Bacteria</taxon>
        <taxon>Pseudomonadati</taxon>
        <taxon>Pseudomonadota</taxon>
        <taxon>Gammaproteobacteria</taxon>
        <taxon>Pseudomonadales</taxon>
        <taxon>Pseudomonadaceae</taxon>
        <taxon>Denitrificimonas</taxon>
    </lineage>
</organism>
<evidence type="ECO:0000256" key="10">
    <source>
        <dbReference type="ARBA" id="ARBA00023225"/>
    </source>
</evidence>
<keyword evidence="4" id="KW-0813">Transport</keyword>
<dbReference type="InterPro" id="IPR053716">
    <property type="entry name" value="Flag_assembly_chemotaxis_eff"/>
</dbReference>
<keyword evidence="7" id="KW-1005">Bacterial flagellum biogenesis</keyword>
<dbReference type="InterPro" id="IPR012823">
    <property type="entry name" value="Flagell_FliJ"/>
</dbReference>
<keyword evidence="5" id="KW-1003">Cell membrane</keyword>